<dbReference type="InterPro" id="IPR013785">
    <property type="entry name" value="Aldolase_TIM"/>
</dbReference>
<name>A0A139AK20_GONPJ</name>
<dbReference type="OMA" id="AINEQCP"/>
<gene>
    <name evidence="4" type="ORF">M427DRAFT_82863</name>
</gene>
<keyword evidence="5" id="KW-1185">Reference proteome</keyword>
<dbReference type="InterPro" id="IPR004352">
    <property type="entry name" value="GH114_TIM-barrel"/>
</dbReference>
<accession>A0A139AK20</accession>
<evidence type="ECO:0000313" key="5">
    <source>
        <dbReference type="Proteomes" id="UP000070544"/>
    </source>
</evidence>
<dbReference type="Proteomes" id="UP000070544">
    <property type="component" value="Unassembled WGS sequence"/>
</dbReference>
<dbReference type="SUPFAM" id="SSF51445">
    <property type="entry name" value="(Trans)glycosidases"/>
    <property type="match status" value="1"/>
</dbReference>
<reference evidence="4 5" key="1">
    <citation type="journal article" date="2015" name="Genome Biol. Evol.">
        <title>Phylogenomic analyses indicate that early fungi evolved digesting cell walls of algal ancestors of land plants.</title>
        <authorList>
            <person name="Chang Y."/>
            <person name="Wang S."/>
            <person name="Sekimoto S."/>
            <person name="Aerts A.L."/>
            <person name="Choi C."/>
            <person name="Clum A."/>
            <person name="LaButti K.M."/>
            <person name="Lindquist E.A."/>
            <person name="Yee Ngan C."/>
            <person name="Ohm R.A."/>
            <person name="Salamov A.A."/>
            <person name="Grigoriev I.V."/>
            <person name="Spatafora J.W."/>
            <person name="Berbee M.L."/>
        </authorList>
    </citation>
    <scope>NUCLEOTIDE SEQUENCE [LARGE SCALE GENOMIC DNA]</scope>
    <source>
        <strain evidence="4 5">JEL478</strain>
    </source>
</reference>
<dbReference type="PANTHER" id="PTHR35273">
    <property type="entry name" value="ALPHA-1,4 POLYGALACTOSAMINIDASE, PUTATIVE (AFU_ORTHOLOGUE AFUA_3G07890)-RELATED"/>
    <property type="match status" value="1"/>
</dbReference>
<evidence type="ECO:0000313" key="4">
    <source>
        <dbReference type="EMBL" id="KXS17122.1"/>
    </source>
</evidence>
<dbReference type="EC" id="3.2.1.22" evidence="2"/>
<proteinExistence type="predicted"/>
<feature type="domain" description="Glycoside-hydrolase family GH114 TIM-barrel" evidence="3">
    <location>
        <begin position="2"/>
        <end position="173"/>
    </location>
</feature>
<dbReference type="InterPro" id="IPR017853">
    <property type="entry name" value="GH"/>
</dbReference>
<evidence type="ECO:0000256" key="2">
    <source>
        <dbReference type="ARBA" id="ARBA00012755"/>
    </source>
</evidence>
<feature type="non-terminal residue" evidence="4">
    <location>
        <position position="1"/>
    </location>
</feature>
<dbReference type="EMBL" id="KQ965748">
    <property type="protein sequence ID" value="KXS17122.1"/>
    <property type="molecule type" value="Genomic_DNA"/>
</dbReference>
<dbReference type="AlphaFoldDB" id="A0A139AK20"/>
<dbReference type="GO" id="GO:0004557">
    <property type="term" value="F:alpha-galactosidase activity"/>
    <property type="evidence" value="ECO:0007669"/>
    <property type="project" value="UniProtKB-EC"/>
</dbReference>
<dbReference type="STRING" id="1344416.A0A139AK20"/>
<dbReference type="Gene3D" id="3.20.20.70">
    <property type="entry name" value="Aldolase class I"/>
    <property type="match status" value="1"/>
</dbReference>
<evidence type="ECO:0000256" key="1">
    <source>
        <dbReference type="ARBA" id="ARBA00001255"/>
    </source>
</evidence>
<sequence>KIYDIDVFDTPSTTISALNNAGLIVICYMSVGSYEDWRPDVRQFPKSVRSKPLYKIWKGEWWLDVRQIATLGPIMKARMVLAVQKGFDGVEGDNVDGYTNDSGFLLNADDQVAYNRWLADTAHSLGLLVGLKNTMTLASQLFAWYDFALLEQCVYCTSCDSAKPFLNANLAVF</sequence>
<keyword evidence="4" id="KW-0378">Hydrolase</keyword>
<feature type="non-terminal residue" evidence="4">
    <location>
        <position position="173"/>
    </location>
</feature>
<comment type="catalytic activity">
    <reaction evidence="1">
        <text>Hydrolysis of terminal, non-reducing alpha-D-galactose residues in alpha-D-galactosides, including galactose oligosaccharides, galactomannans and galactolipids.</text>
        <dbReference type="EC" id="3.2.1.22"/>
    </reaction>
</comment>
<dbReference type="Pfam" id="PF03537">
    <property type="entry name" value="Glyco_hydro_114"/>
    <property type="match status" value="1"/>
</dbReference>
<dbReference type="PANTHER" id="PTHR35273:SF2">
    <property type="entry name" value="ALPHA-GALACTOSIDASE"/>
    <property type="match status" value="1"/>
</dbReference>
<organism evidence="4 5">
    <name type="scientific">Gonapodya prolifera (strain JEL478)</name>
    <name type="common">Monoblepharis prolifera</name>
    <dbReference type="NCBI Taxonomy" id="1344416"/>
    <lineage>
        <taxon>Eukaryota</taxon>
        <taxon>Fungi</taxon>
        <taxon>Fungi incertae sedis</taxon>
        <taxon>Chytridiomycota</taxon>
        <taxon>Chytridiomycota incertae sedis</taxon>
        <taxon>Monoblepharidomycetes</taxon>
        <taxon>Monoblepharidales</taxon>
        <taxon>Gonapodyaceae</taxon>
        <taxon>Gonapodya</taxon>
    </lineage>
</organism>
<evidence type="ECO:0000259" key="3">
    <source>
        <dbReference type="Pfam" id="PF03537"/>
    </source>
</evidence>
<protein>
    <recommendedName>
        <fullName evidence="2">alpha-galactosidase</fullName>
        <ecNumber evidence="2">3.2.1.22</ecNumber>
    </recommendedName>
</protein>
<dbReference type="OrthoDB" id="2108802at2759"/>